<evidence type="ECO:0000313" key="2">
    <source>
        <dbReference type="EMBL" id="VEL38217.1"/>
    </source>
</evidence>
<feature type="region of interest" description="Disordered" evidence="1">
    <location>
        <begin position="145"/>
        <end position="171"/>
    </location>
</feature>
<evidence type="ECO:0000313" key="3">
    <source>
        <dbReference type="Proteomes" id="UP000784294"/>
    </source>
</evidence>
<dbReference type="Proteomes" id="UP000784294">
    <property type="component" value="Unassembled WGS sequence"/>
</dbReference>
<proteinExistence type="predicted"/>
<keyword evidence="3" id="KW-1185">Reference proteome</keyword>
<dbReference type="AlphaFoldDB" id="A0A448XJJ8"/>
<reference evidence="2" key="1">
    <citation type="submission" date="2018-11" db="EMBL/GenBank/DDBJ databases">
        <authorList>
            <consortium name="Pathogen Informatics"/>
        </authorList>
    </citation>
    <scope>NUCLEOTIDE SEQUENCE</scope>
</reference>
<evidence type="ECO:0000256" key="1">
    <source>
        <dbReference type="SAM" id="MobiDB-lite"/>
    </source>
</evidence>
<accession>A0A448XJJ8</accession>
<organism evidence="2 3">
    <name type="scientific">Protopolystoma xenopodis</name>
    <dbReference type="NCBI Taxonomy" id="117903"/>
    <lineage>
        <taxon>Eukaryota</taxon>
        <taxon>Metazoa</taxon>
        <taxon>Spiralia</taxon>
        <taxon>Lophotrochozoa</taxon>
        <taxon>Platyhelminthes</taxon>
        <taxon>Monogenea</taxon>
        <taxon>Polyopisthocotylea</taxon>
        <taxon>Polystomatidea</taxon>
        <taxon>Polystomatidae</taxon>
        <taxon>Protopolystoma</taxon>
    </lineage>
</organism>
<gene>
    <name evidence="2" type="ORF">PXEA_LOCUS31657</name>
</gene>
<dbReference type="EMBL" id="CAAALY010257228">
    <property type="protein sequence ID" value="VEL38217.1"/>
    <property type="molecule type" value="Genomic_DNA"/>
</dbReference>
<sequence length="171" mass="18446">MISGLFQTETKQLAAIVEDTTFQPDHDLASVDLSSTHRSSTEAIIKSSTLGGVNSCTESLSTIGCSAEDALIRVALANHKDRFIGFGPCLSSARGGRYAEAIQPQPGKRKESGVDRLVVQDKINEPEEGGMKSIVGIEDLEANTTPCASWKRPRRSPQVLLDDLQVPNNHN</sequence>
<name>A0A448XJJ8_9PLAT</name>
<protein>
    <submittedName>
        <fullName evidence="2">Uncharacterized protein</fullName>
    </submittedName>
</protein>
<comment type="caution">
    <text evidence="2">The sequence shown here is derived from an EMBL/GenBank/DDBJ whole genome shotgun (WGS) entry which is preliminary data.</text>
</comment>